<evidence type="ECO:0000313" key="2">
    <source>
        <dbReference type="Proteomes" id="UP001163321"/>
    </source>
</evidence>
<sequence length="161" mass="18424">MHRFGRIIQNLKNTRHGTAFFNLMPLCTLQQGAVESASLTTVGKDQSSQFPDRDEDLLASLQLLANGDSTNLRFDSLEARHDLPSFFDDEKINRLINRAELVVKFPSMSYEQRELELFTNVTDACKKQKYWTAKRAVEGVRIVFKDPFACVSVIEPPRKRS</sequence>
<reference evidence="1 2" key="1">
    <citation type="journal article" date="2022" name="bioRxiv">
        <title>The genome of the oomycete Peronosclerospora sorghi, a cosmopolitan pathogen of maize and sorghum, is inflated with dispersed pseudogenes.</title>
        <authorList>
            <person name="Fletcher K."/>
            <person name="Martin F."/>
            <person name="Isakeit T."/>
            <person name="Cavanaugh K."/>
            <person name="Magill C."/>
            <person name="Michelmore R."/>
        </authorList>
    </citation>
    <scope>NUCLEOTIDE SEQUENCE [LARGE SCALE GENOMIC DNA]</scope>
    <source>
        <strain evidence="1">P6</strain>
    </source>
</reference>
<organism evidence="1 2">
    <name type="scientific">Peronosclerospora sorghi</name>
    <dbReference type="NCBI Taxonomy" id="230839"/>
    <lineage>
        <taxon>Eukaryota</taxon>
        <taxon>Sar</taxon>
        <taxon>Stramenopiles</taxon>
        <taxon>Oomycota</taxon>
        <taxon>Peronosporomycetes</taxon>
        <taxon>Peronosporales</taxon>
        <taxon>Peronosporaceae</taxon>
        <taxon>Peronosclerospora</taxon>
    </lineage>
</organism>
<keyword evidence="2" id="KW-1185">Reference proteome</keyword>
<dbReference type="EMBL" id="CM047588">
    <property type="protein sequence ID" value="KAI9905306.1"/>
    <property type="molecule type" value="Genomic_DNA"/>
</dbReference>
<dbReference type="Proteomes" id="UP001163321">
    <property type="component" value="Chromosome 9"/>
</dbReference>
<proteinExistence type="predicted"/>
<gene>
    <name evidence="1" type="ORF">PsorP6_014003</name>
</gene>
<protein>
    <submittedName>
        <fullName evidence="1">Uncharacterized protein</fullName>
    </submittedName>
</protein>
<accession>A0ACC0VGN3</accession>
<comment type="caution">
    <text evidence="1">The sequence shown here is derived from an EMBL/GenBank/DDBJ whole genome shotgun (WGS) entry which is preliminary data.</text>
</comment>
<evidence type="ECO:0000313" key="1">
    <source>
        <dbReference type="EMBL" id="KAI9905306.1"/>
    </source>
</evidence>
<name>A0ACC0VGN3_9STRA</name>